<evidence type="ECO:0000256" key="2">
    <source>
        <dbReference type="ARBA" id="ARBA00007886"/>
    </source>
</evidence>
<evidence type="ECO:0000259" key="8">
    <source>
        <dbReference type="Pfam" id="PF05504"/>
    </source>
</evidence>
<evidence type="ECO:0000313" key="11">
    <source>
        <dbReference type="Proteomes" id="UP000298246"/>
    </source>
</evidence>
<dbReference type="Pfam" id="PF25198">
    <property type="entry name" value="Spore_GerAC_N"/>
    <property type="match status" value="1"/>
</dbReference>
<evidence type="ECO:0000256" key="5">
    <source>
        <dbReference type="ARBA" id="ARBA00023136"/>
    </source>
</evidence>
<proteinExistence type="inferred from homology"/>
<comment type="similarity">
    <text evidence="2">Belongs to the GerABKC lipoprotein family.</text>
</comment>
<dbReference type="AlphaFoldDB" id="A0A4Y8Q1G6"/>
<dbReference type="PROSITE" id="PS51257">
    <property type="entry name" value="PROKAR_LIPOPROTEIN"/>
    <property type="match status" value="1"/>
</dbReference>
<keyword evidence="7" id="KW-0449">Lipoprotein</keyword>
<dbReference type="GO" id="GO:0009847">
    <property type="term" value="P:spore germination"/>
    <property type="evidence" value="ECO:0007669"/>
    <property type="project" value="InterPro"/>
</dbReference>
<feature type="domain" description="Spore germination GerAC-like C-terminal" evidence="8">
    <location>
        <begin position="223"/>
        <end position="387"/>
    </location>
</feature>
<gene>
    <name evidence="10" type="ORF">B5M42_12285</name>
</gene>
<dbReference type="PANTHER" id="PTHR35789">
    <property type="entry name" value="SPORE GERMINATION PROTEIN B3"/>
    <property type="match status" value="1"/>
</dbReference>
<dbReference type="Gene3D" id="3.30.300.210">
    <property type="entry name" value="Nutrient germinant receptor protein C, domain 3"/>
    <property type="match status" value="1"/>
</dbReference>
<feature type="domain" description="Spore germination protein N-terminal" evidence="9">
    <location>
        <begin position="24"/>
        <end position="197"/>
    </location>
</feature>
<dbReference type="InterPro" id="IPR046953">
    <property type="entry name" value="Spore_GerAC-like_C"/>
</dbReference>
<dbReference type="InterPro" id="IPR038501">
    <property type="entry name" value="Spore_GerAC_C_sf"/>
</dbReference>
<keyword evidence="6" id="KW-0564">Palmitate</keyword>
<accession>A0A4Y8Q1G6</accession>
<dbReference type="NCBIfam" id="TIGR02887">
    <property type="entry name" value="spore_ger_x_C"/>
    <property type="match status" value="1"/>
</dbReference>
<dbReference type="InterPro" id="IPR057336">
    <property type="entry name" value="GerAC_N"/>
</dbReference>
<keyword evidence="5" id="KW-0472">Membrane</keyword>
<name>A0A4Y8Q1G6_9BACL</name>
<evidence type="ECO:0000256" key="3">
    <source>
        <dbReference type="ARBA" id="ARBA00022544"/>
    </source>
</evidence>
<evidence type="ECO:0000259" key="9">
    <source>
        <dbReference type="Pfam" id="PF25198"/>
    </source>
</evidence>
<dbReference type="GO" id="GO:0016020">
    <property type="term" value="C:membrane"/>
    <property type="evidence" value="ECO:0007669"/>
    <property type="project" value="UniProtKB-SubCell"/>
</dbReference>
<keyword evidence="4" id="KW-0732">Signal</keyword>
<dbReference type="Pfam" id="PF05504">
    <property type="entry name" value="Spore_GerAC"/>
    <property type="match status" value="1"/>
</dbReference>
<evidence type="ECO:0000313" key="10">
    <source>
        <dbReference type="EMBL" id="TFE87223.1"/>
    </source>
</evidence>
<keyword evidence="11" id="KW-1185">Reference proteome</keyword>
<keyword evidence="3" id="KW-0309">Germination</keyword>
<dbReference type="RefSeq" id="WP_134753215.1">
    <property type="nucleotide sequence ID" value="NZ_MYFO02000002.1"/>
</dbReference>
<evidence type="ECO:0000256" key="7">
    <source>
        <dbReference type="ARBA" id="ARBA00023288"/>
    </source>
</evidence>
<dbReference type="EMBL" id="MYFO01000014">
    <property type="protein sequence ID" value="TFE87223.1"/>
    <property type="molecule type" value="Genomic_DNA"/>
</dbReference>
<evidence type="ECO:0000256" key="6">
    <source>
        <dbReference type="ARBA" id="ARBA00023139"/>
    </source>
</evidence>
<dbReference type="Proteomes" id="UP000298246">
    <property type="component" value="Unassembled WGS sequence"/>
</dbReference>
<evidence type="ECO:0000256" key="1">
    <source>
        <dbReference type="ARBA" id="ARBA00004635"/>
    </source>
</evidence>
<comment type="caution">
    <text evidence="10">The sequence shown here is derived from an EMBL/GenBank/DDBJ whole genome shotgun (WGS) entry which is preliminary data.</text>
</comment>
<dbReference type="PANTHER" id="PTHR35789:SF1">
    <property type="entry name" value="SPORE GERMINATION PROTEIN B3"/>
    <property type="match status" value="1"/>
</dbReference>
<dbReference type="InterPro" id="IPR008844">
    <property type="entry name" value="Spore_GerAC-like"/>
</dbReference>
<dbReference type="OrthoDB" id="9816067at2"/>
<organism evidence="10 11">
    <name type="scientific">Paenibacillus athensensis</name>
    <dbReference type="NCBI Taxonomy" id="1967502"/>
    <lineage>
        <taxon>Bacteria</taxon>
        <taxon>Bacillati</taxon>
        <taxon>Bacillota</taxon>
        <taxon>Bacilli</taxon>
        <taxon>Bacillales</taxon>
        <taxon>Paenibacillaceae</taxon>
        <taxon>Paenibacillus</taxon>
    </lineage>
</organism>
<sequence length="399" mass="44703">MKNRWLQGAAVLLVLTLASGCWSKKELNELALVVAMGVDKADNGFRISVQIVSPSQVAGKKSFGNRAPVVTYTMTGPTIPEALRRLSRVSPRRLYLSHVRILVFGEEVARAGLGDALDFLSRNRDMRTDFYVLVAKASQASEVLDIFTTIEPIPANKMFTSLQMTSKLWGSGEAIRLDDLLERITSPGYEPVITGIRIVGDPEGGMSQRNVNRIVPEAMAKFEGLGLIKKDKLIGWLNDEESRYASFILNQVKTSALHMPCSNGRISLEVIRSSSSIKFTGVRDDKLNYRVTIKVEADVGTIECDLDMTKTQTLAALEQQARKQLQADFQQTIRHVQKQYGVDIFGFGQELHQRSPRLWKQYERDWASVFAQADASVEVEFHIRRIGTIVQPMQKEVVQ</sequence>
<comment type="subcellular location">
    <subcellularLocation>
        <location evidence="1">Membrane</location>
        <topology evidence="1">Lipid-anchor</topology>
    </subcellularLocation>
</comment>
<protein>
    <submittedName>
        <fullName evidence="10">Uncharacterized protein</fullName>
    </submittedName>
</protein>
<evidence type="ECO:0000256" key="4">
    <source>
        <dbReference type="ARBA" id="ARBA00022729"/>
    </source>
</evidence>
<reference evidence="10 11" key="1">
    <citation type="submission" date="2017-03" db="EMBL/GenBank/DDBJ databases">
        <title>Isolation of Levoglucosan Utilizing Bacteria.</title>
        <authorList>
            <person name="Arya A.S."/>
        </authorList>
    </citation>
    <scope>NUCLEOTIDE SEQUENCE [LARGE SCALE GENOMIC DNA]</scope>
    <source>
        <strain evidence="10 11">MEC069</strain>
    </source>
</reference>